<evidence type="ECO:0000256" key="1">
    <source>
        <dbReference type="SAM" id="MobiDB-lite"/>
    </source>
</evidence>
<dbReference type="Gramene" id="EOY10683">
    <property type="protein sequence ID" value="EOY10683"/>
    <property type="gene ID" value="TCM_025985"/>
</dbReference>
<dbReference type="Proteomes" id="UP000026915">
    <property type="component" value="Chromosome 5"/>
</dbReference>
<protein>
    <submittedName>
        <fullName evidence="2">Uncharacterized protein</fullName>
    </submittedName>
</protein>
<name>A0A061F1D3_THECC</name>
<keyword evidence="3" id="KW-1185">Reference proteome</keyword>
<feature type="compositionally biased region" description="Basic residues" evidence="1">
    <location>
        <begin position="66"/>
        <end position="75"/>
    </location>
</feature>
<accession>A0A061F1D3</accession>
<dbReference type="HOGENOM" id="CLU_1392375_0_0_1"/>
<dbReference type="AlphaFoldDB" id="A0A061F1D3"/>
<feature type="region of interest" description="Disordered" evidence="1">
    <location>
        <begin position="66"/>
        <end position="104"/>
    </location>
</feature>
<evidence type="ECO:0000313" key="3">
    <source>
        <dbReference type="Proteomes" id="UP000026915"/>
    </source>
</evidence>
<evidence type="ECO:0000313" key="2">
    <source>
        <dbReference type="EMBL" id="EOY10683.1"/>
    </source>
</evidence>
<gene>
    <name evidence="2" type="ORF">TCM_025985</name>
</gene>
<dbReference type="InParanoid" id="A0A061F1D3"/>
<organism evidence="2 3">
    <name type="scientific">Theobroma cacao</name>
    <name type="common">Cacao</name>
    <name type="synonym">Cocoa</name>
    <dbReference type="NCBI Taxonomy" id="3641"/>
    <lineage>
        <taxon>Eukaryota</taxon>
        <taxon>Viridiplantae</taxon>
        <taxon>Streptophyta</taxon>
        <taxon>Embryophyta</taxon>
        <taxon>Tracheophyta</taxon>
        <taxon>Spermatophyta</taxon>
        <taxon>Magnoliopsida</taxon>
        <taxon>eudicotyledons</taxon>
        <taxon>Gunneridae</taxon>
        <taxon>Pentapetalae</taxon>
        <taxon>rosids</taxon>
        <taxon>malvids</taxon>
        <taxon>Malvales</taxon>
        <taxon>Malvaceae</taxon>
        <taxon>Byttnerioideae</taxon>
        <taxon>Theobroma</taxon>
    </lineage>
</organism>
<reference evidence="2 3" key="1">
    <citation type="journal article" date="2013" name="Genome Biol.">
        <title>The genome sequence of the most widely cultivated cacao type and its use to identify candidate genes regulating pod color.</title>
        <authorList>
            <person name="Motamayor J.C."/>
            <person name="Mockaitis K."/>
            <person name="Schmutz J."/>
            <person name="Haiminen N."/>
            <person name="Iii D.L."/>
            <person name="Cornejo O."/>
            <person name="Findley S.D."/>
            <person name="Zheng P."/>
            <person name="Utro F."/>
            <person name="Royaert S."/>
            <person name="Saski C."/>
            <person name="Jenkins J."/>
            <person name="Podicheti R."/>
            <person name="Zhao M."/>
            <person name="Scheffler B.E."/>
            <person name="Stack J.C."/>
            <person name="Feltus F.A."/>
            <person name="Mustiga G.M."/>
            <person name="Amores F."/>
            <person name="Phillips W."/>
            <person name="Marelli J.P."/>
            <person name="May G.D."/>
            <person name="Shapiro H."/>
            <person name="Ma J."/>
            <person name="Bustamante C.D."/>
            <person name="Schnell R.J."/>
            <person name="Main D."/>
            <person name="Gilbert D."/>
            <person name="Parida L."/>
            <person name="Kuhn D.N."/>
        </authorList>
    </citation>
    <scope>NUCLEOTIDE SEQUENCE [LARGE SCALE GENOMIC DNA]</scope>
    <source>
        <strain evidence="3">cv. Matina 1-6</strain>
    </source>
</reference>
<proteinExistence type="predicted"/>
<dbReference type="EMBL" id="CM001883">
    <property type="protein sequence ID" value="EOY10683.1"/>
    <property type="molecule type" value="Genomic_DNA"/>
</dbReference>
<sequence length="196" mass="22489">MFIYGYIFHRLRDKVKLSASIQLPTMISLLAVTPFVGRAFDWKASITERMTRGIAKIQTKSGNIKQRKRAGMKTLKRGEARKRSYGHQGRKNFPFSSRESRSLGKSPRVVGKKLRLQSRLLQVEVMEAELAKMKVLMRDSAESLMAAREAADLSDSEFALLIRRRNELVDNLIRRKNELLTMKGIEAFLMLKLGFL</sequence>